<feature type="domain" description="Methyltransferase" evidence="1">
    <location>
        <begin position="41"/>
        <end position="140"/>
    </location>
</feature>
<comment type="caution">
    <text evidence="2">The sequence shown here is derived from an EMBL/GenBank/DDBJ whole genome shotgun (WGS) entry which is preliminary data.</text>
</comment>
<dbReference type="Pfam" id="PF13649">
    <property type="entry name" value="Methyltransf_25"/>
    <property type="match status" value="1"/>
</dbReference>
<keyword evidence="3" id="KW-1185">Reference proteome</keyword>
<dbReference type="EMBL" id="JAGGKP010000001">
    <property type="protein sequence ID" value="MBP1936548.1"/>
    <property type="molecule type" value="Genomic_DNA"/>
</dbReference>
<evidence type="ECO:0000259" key="1">
    <source>
        <dbReference type="Pfam" id="PF13649"/>
    </source>
</evidence>
<name>A0ABS4H211_9BACL</name>
<dbReference type="RefSeq" id="WP_209847011.1">
    <property type="nucleotide sequence ID" value="NZ_CBCRVE010000002.1"/>
</dbReference>
<dbReference type="Proteomes" id="UP001519273">
    <property type="component" value="Unassembled WGS sequence"/>
</dbReference>
<reference evidence="2 3" key="1">
    <citation type="submission" date="2021-03" db="EMBL/GenBank/DDBJ databases">
        <title>Genomic Encyclopedia of Type Strains, Phase IV (KMG-IV): sequencing the most valuable type-strain genomes for metagenomic binning, comparative biology and taxonomic classification.</title>
        <authorList>
            <person name="Goeker M."/>
        </authorList>
    </citation>
    <scope>NUCLEOTIDE SEQUENCE [LARGE SCALE GENOMIC DNA]</scope>
    <source>
        <strain evidence="2 3">DSM 23491</strain>
    </source>
</reference>
<proteinExistence type="predicted"/>
<dbReference type="Gene3D" id="3.40.50.150">
    <property type="entry name" value="Vaccinia Virus protein VP39"/>
    <property type="match status" value="1"/>
</dbReference>
<dbReference type="InterPro" id="IPR029063">
    <property type="entry name" value="SAM-dependent_MTases_sf"/>
</dbReference>
<evidence type="ECO:0000313" key="2">
    <source>
        <dbReference type="EMBL" id="MBP1936548.1"/>
    </source>
</evidence>
<dbReference type="CDD" id="cd02440">
    <property type="entry name" value="AdoMet_MTases"/>
    <property type="match status" value="1"/>
</dbReference>
<keyword evidence="2" id="KW-0830">Ubiquinone</keyword>
<protein>
    <submittedName>
        <fullName evidence="2">Ubiquinone/menaquinone biosynthesis C-methylase UbiE</fullName>
    </submittedName>
</protein>
<evidence type="ECO:0000313" key="3">
    <source>
        <dbReference type="Proteomes" id="UP001519273"/>
    </source>
</evidence>
<dbReference type="SUPFAM" id="SSF53335">
    <property type="entry name" value="S-adenosyl-L-methionine-dependent methyltransferases"/>
    <property type="match status" value="1"/>
</dbReference>
<gene>
    <name evidence="2" type="ORF">J2Z20_001409</name>
</gene>
<organism evidence="2 3">
    <name type="scientific">Paenibacillus sediminis</name>
    <dbReference type="NCBI Taxonomy" id="664909"/>
    <lineage>
        <taxon>Bacteria</taxon>
        <taxon>Bacillati</taxon>
        <taxon>Bacillota</taxon>
        <taxon>Bacilli</taxon>
        <taxon>Bacillales</taxon>
        <taxon>Paenibacillaceae</taxon>
        <taxon>Paenibacillus</taxon>
    </lineage>
</organism>
<dbReference type="InterPro" id="IPR041698">
    <property type="entry name" value="Methyltransf_25"/>
</dbReference>
<sequence length="270" mass="31199">MEKVIEYYNTFDEWGRLDREPIEFLVNCHYIKSNLPAKAQILDNGAGPGKYAIELAKLGHHVTLTDLTPRLVEIAKEKAIEQHLERQFDGFYYLDARDLSKFTDEQFDASLMLGPMYHLQSEEDRIQAVKELGRVTKKGGLVFVAFMSRIRHLTTSLMFPEHWKPNHTIEGISDFLESGIFNHSDDGRFTGAYYFDIEHIKTFMESHGFESVKLIGSESIAGAMNREQWDYWRHRGDEEFQRVMQIIIDAAGSPYILGTSSHLLYIGRKL</sequence>
<accession>A0ABS4H211</accession>